<evidence type="ECO:0000313" key="1">
    <source>
        <dbReference type="EMBL" id="CYU27751.1"/>
    </source>
</evidence>
<dbReference type="EMBL" id="FIGG01000001">
    <property type="protein sequence ID" value="CYU27751.1"/>
    <property type="molecule type" value="Genomic_DNA"/>
</dbReference>
<dbReference type="InterPro" id="IPR038972">
    <property type="entry name" value="YiaA-like"/>
</dbReference>
<gene>
    <name evidence="1" type="ORF">ERS132393_00104</name>
</gene>
<organism evidence="1 2">
    <name type="scientific">Streptococcus suis</name>
    <dbReference type="NCBI Taxonomy" id="1307"/>
    <lineage>
        <taxon>Bacteria</taxon>
        <taxon>Bacillati</taxon>
        <taxon>Bacillota</taxon>
        <taxon>Bacilli</taxon>
        <taxon>Lactobacillales</taxon>
        <taxon>Streptococcaceae</taxon>
        <taxon>Streptococcus</taxon>
    </lineage>
</organism>
<dbReference type="PANTHER" id="PTHR37290">
    <property type="entry name" value="INNER MEMBRANE PROTEIN YIAA-RELATED"/>
    <property type="match status" value="1"/>
</dbReference>
<protein>
    <submittedName>
        <fullName evidence="1">YiaA/B two helix domain protein</fullName>
    </submittedName>
</protein>
<reference evidence="1 2" key="1">
    <citation type="submission" date="2016-02" db="EMBL/GenBank/DDBJ databases">
        <authorList>
            <consortium name="Pathogen Informatics"/>
        </authorList>
    </citation>
    <scope>NUCLEOTIDE SEQUENCE [LARGE SCALE GENOMIC DNA]</scope>
    <source>
        <strain evidence="1 2">LSS31</strain>
    </source>
</reference>
<dbReference type="PANTHER" id="PTHR37290:SF1">
    <property type="entry name" value="INNER MEMBRANE PROTEIN YIAA"/>
    <property type="match status" value="1"/>
</dbReference>
<dbReference type="PATRIC" id="fig|1307.475.peg.1127"/>
<dbReference type="Proteomes" id="UP000072530">
    <property type="component" value="Unassembled WGS sequence"/>
</dbReference>
<dbReference type="InterPro" id="IPR008024">
    <property type="entry name" value="YiaAB"/>
</dbReference>
<accession>A0A123SK64</accession>
<sequence length="90" mass="10314">MNKVKKKVYRNTPAFTMMAWGSFIFFVSLILIGLYTLKEPLMVKGYYLMGSVGLISSSFTLSKVIRDNQEDEDNYNSFLQDVVAKDEQAK</sequence>
<evidence type="ECO:0000313" key="2">
    <source>
        <dbReference type="Proteomes" id="UP000072530"/>
    </source>
</evidence>
<dbReference type="GO" id="GO:0005886">
    <property type="term" value="C:plasma membrane"/>
    <property type="evidence" value="ECO:0007669"/>
    <property type="project" value="TreeGrafter"/>
</dbReference>
<name>A0A123SK64_STRSU</name>
<dbReference type="GO" id="GO:0006974">
    <property type="term" value="P:DNA damage response"/>
    <property type="evidence" value="ECO:0007669"/>
    <property type="project" value="TreeGrafter"/>
</dbReference>
<dbReference type="Pfam" id="PF05360">
    <property type="entry name" value="YiaAB"/>
    <property type="match status" value="1"/>
</dbReference>
<proteinExistence type="predicted"/>